<dbReference type="Pfam" id="PF09476">
    <property type="entry name" value="Pilus_CpaD"/>
    <property type="match status" value="1"/>
</dbReference>
<dbReference type="Proteomes" id="UP000017862">
    <property type="component" value="Chromosome"/>
</dbReference>
<dbReference type="KEGG" id="lar:lam_227"/>
<gene>
    <name evidence="1" type="ORF">lam_227</name>
</gene>
<organism evidence="1 2">
    <name type="scientific">Candidatus Liberibacter americanus str. Sao Paulo</name>
    <dbReference type="NCBI Taxonomy" id="1261131"/>
    <lineage>
        <taxon>Bacteria</taxon>
        <taxon>Pseudomonadati</taxon>
        <taxon>Pseudomonadota</taxon>
        <taxon>Alphaproteobacteria</taxon>
        <taxon>Hyphomicrobiales</taxon>
        <taxon>Rhizobiaceae</taxon>
        <taxon>Liberibacter</taxon>
    </lineage>
</organism>
<accession>U6B3T4</accession>
<proteinExistence type="predicted"/>
<dbReference type="NCBIfam" id="TIGR02522">
    <property type="entry name" value="pilus_cpaD"/>
    <property type="match status" value="1"/>
</dbReference>
<dbReference type="EMBL" id="CP006604">
    <property type="protein sequence ID" value="AHA27600.1"/>
    <property type="molecule type" value="Genomic_DNA"/>
</dbReference>
<evidence type="ECO:0000313" key="1">
    <source>
        <dbReference type="EMBL" id="AHA27600.1"/>
    </source>
</evidence>
<protein>
    <submittedName>
        <fullName evidence="1">Type IV pili component</fullName>
    </submittedName>
</protein>
<keyword evidence="2" id="KW-1185">Reference proteome</keyword>
<sequence>MIILIQLAFSMSSCFLNTKSSINNDVFHHPFMMKRTERSLDLKFLSGRWKITDQMRSTIEAFVDSYKKNSSTVIFIMLPSPTVSSAAIKSAANDIRSIFISNGIPANSISERLYDANYGLDIDTIRLSYFAARPYIGRQCGLWPNSIIKDNSLNGNWYNYGCAFHHNLLAQIDNPLDLIHPRLETLVDGEMTDKAIDSYYNKGLKK</sequence>
<reference evidence="1 2" key="1">
    <citation type="journal article" date="2014" name="Mol. Plant Microbe Interact.">
        <title>The complete genome sequence of Candidatus Liberibacter americanus, associated with citrus Huanglongbing.</title>
        <authorList>
            <person name="Wulff N.A."/>
            <person name="Zhang S."/>
            <person name="Setubal J.C."/>
            <person name="Almeida N.F."/>
            <person name="Martins E.C."/>
            <person name="Harakava R."/>
            <person name="Kumar D."/>
            <person name="Rangel L.T."/>
            <person name="Foissac X."/>
            <person name="Bove J."/>
            <person name="Gabriel D.W."/>
        </authorList>
    </citation>
    <scope>NUCLEOTIDE SEQUENCE [LARGE SCALE GENOMIC DNA]</scope>
    <source>
        <strain evidence="1 2">Sao Paulo</strain>
    </source>
</reference>
<dbReference type="AlphaFoldDB" id="U6B3T4"/>
<evidence type="ECO:0000313" key="2">
    <source>
        <dbReference type="Proteomes" id="UP000017862"/>
    </source>
</evidence>
<dbReference type="InterPro" id="IPR019027">
    <property type="entry name" value="Pilus_biogenesis_CpaD-related"/>
</dbReference>
<dbReference type="eggNOG" id="COG5461">
    <property type="taxonomic scope" value="Bacteria"/>
</dbReference>
<dbReference type="PATRIC" id="fig|1261131.3.peg.216"/>
<name>U6B3T4_9HYPH</name>
<dbReference type="InterPro" id="IPR013361">
    <property type="entry name" value="Pilus_CpaD"/>
</dbReference>
<dbReference type="STRING" id="1261131.lam_227"/>
<dbReference type="HOGENOM" id="CLU_1358384_0_0_5"/>